<dbReference type="RefSeq" id="WP_290439523.1">
    <property type="nucleotide sequence ID" value="NZ_FNKP01000002.1"/>
</dbReference>
<protein>
    <submittedName>
        <fullName evidence="1">Uncharacterized protein</fullName>
    </submittedName>
</protein>
<accession>A0A1H1H989</accession>
<dbReference type="Proteomes" id="UP000183487">
    <property type="component" value="Unassembled WGS sequence"/>
</dbReference>
<dbReference type="AlphaFoldDB" id="A0A1H1H989"/>
<dbReference type="EMBL" id="FNKP01000002">
    <property type="protein sequence ID" value="SDR21698.1"/>
    <property type="molecule type" value="Genomic_DNA"/>
</dbReference>
<evidence type="ECO:0000313" key="1">
    <source>
        <dbReference type="EMBL" id="SDR21698.1"/>
    </source>
</evidence>
<gene>
    <name evidence="1" type="ORF">SAMN05443245_3630</name>
</gene>
<keyword evidence="2" id="KW-1185">Reference proteome</keyword>
<organism evidence="1 2">
    <name type="scientific">Paraburkholderia fungorum</name>
    <dbReference type="NCBI Taxonomy" id="134537"/>
    <lineage>
        <taxon>Bacteria</taxon>
        <taxon>Pseudomonadati</taxon>
        <taxon>Pseudomonadota</taxon>
        <taxon>Betaproteobacteria</taxon>
        <taxon>Burkholderiales</taxon>
        <taxon>Burkholderiaceae</taxon>
        <taxon>Paraburkholderia</taxon>
    </lineage>
</organism>
<evidence type="ECO:0000313" key="2">
    <source>
        <dbReference type="Proteomes" id="UP000183487"/>
    </source>
</evidence>
<reference evidence="2" key="1">
    <citation type="submission" date="2016-10" db="EMBL/GenBank/DDBJ databases">
        <authorList>
            <person name="Varghese N."/>
        </authorList>
    </citation>
    <scope>NUCLEOTIDE SEQUENCE [LARGE SCALE GENOMIC DNA]</scope>
    <source>
        <strain evidence="2">GAS106B</strain>
    </source>
</reference>
<sequence>MSSAVAALLTQSNWFARFRAQCAHAWQLHLRTCEMVAESRRDLF</sequence>
<proteinExistence type="predicted"/>
<name>A0A1H1H989_9BURK</name>